<keyword evidence="4" id="KW-0460">Magnesium</keyword>
<dbReference type="GO" id="GO:0046872">
    <property type="term" value="F:metal ion binding"/>
    <property type="evidence" value="ECO:0007669"/>
    <property type="project" value="UniProtKB-KW"/>
</dbReference>
<dbReference type="CDD" id="cd09874">
    <property type="entry name" value="PIN_MT3492-like"/>
    <property type="match status" value="1"/>
</dbReference>
<dbReference type="GO" id="GO:0004518">
    <property type="term" value="F:nuclease activity"/>
    <property type="evidence" value="ECO:0007669"/>
    <property type="project" value="UniProtKB-KW"/>
</dbReference>
<proteinExistence type="predicted"/>
<reference evidence="6 7" key="1">
    <citation type="submission" date="2015-10" db="EMBL/GenBank/DDBJ databases">
        <title>Metagenome-Assembled Genomes uncover a global brackish microbiome.</title>
        <authorList>
            <person name="Hugerth L.W."/>
            <person name="Larsson J."/>
            <person name="Alneberg J."/>
            <person name="Lindh M.V."/>
            <person name="Legrand C."/>
            <person name="Pinhassi J."/>
            <person name="Andersson A.F."/>
        </authorList>
    </citation>
    <scope>NUCLEOTIDE SEQUENCE [LARGE SCALE GENOMIC DNA]</scope>
    <source>
        <strain evidence="6">BACL6 MAG-120924-bin43</strain>
    </source>
</reference>
<protein>
    <recommendedName>
        <fullName evidence="5">PIN domain-containing protein</fullName>
    </recommendedName>
</protein>
<dbReference type="InterPro" id="IPR029060">
    <property type="entry name" value="PIN-like_dom_sf"/>
</dbReference>
<keyword evidence="2" id="KW-0479">Metal-binding</keyword>
<dbReference type="Gene3D" id="3.40.50.1010">
    <property type="entry name" value="5'-nuclease"/>
    <property type="match status" value="1"/>
</dbReference>
<evidence type="ECO:0000256" key="4">
    <source>
        <dbReference type="ARBA" id="ARBA00022842"/>
    </source>
</evidence>
<dbReference type="AlphaFoldDB" id="A0A0R2QJ48"/>
<sequence>MTIMLDTSALVALHTSGIARAIIHEAIKSDVDWCASALALTEAMSIIDRMSEQEFVRHDLEDAIRHTWDYVSIVPVDQRCLDEAAILVRQQPLHISDAIHLAAATRLPKPVKFVTFDPAQIPVALSLGFDVVSS</sequence>
<accession>A0A0R2QJ48</accession>
<feature type="domain" description="PIN" evidence="5">
    <location>
        <begin position="3"/>
        <end position="107"/>
    </location>
</feature>
<dbReference type="Proteomes" id="UP000051017">
    <property type="component" value="Unassembled WGS sequence"/>
</dbReference>
<evidence type="ECO:0000256" key="3">
    <source>
        <dbReference type="ARBA" id="ARBA00022801"/>
    </source>
</evidence>
<name>A0A0R2QJ48_9ACTN</name>
<evidence type="ECO:0000259" key="5">
    <source>
        <dbReference type="Pfam" id="PF01850"/>
    </source>
</evidence>
<organism evidence="6 7">
    <name type="scientific">Acidimicrobiia bacterium BACL6 MAG-120924-bin43</name>
    <dbReference type="NCBI Taxonomy" id="1655583"/>
    <lineage>
        <taxon>Bacteria</taxon>
        <taxon>Bacillati</taxon>
        <taxon>Actinomycetota</taxon>
        <taxon>Acidimicrobiia</taxon>
        <taxon>acIV cluster</taxon>
    </lineage>
</organism>
<evidence type="ECO:0000313" key="6">
    <source>
        <dbReference type="EMBL" id="KRO47786.1"/>
    </source>
</evidence>
<dbReference type="Pfam" id="PF01850">
    <property type="entry name" value="PIN"/>
    <property type="match status" value="1"/>
</dbReference>
<evidence type="ECO:0000256" key="2">
    <source>
        <dbReference type="ARBA" id="ARBA00022723"/>
    </source>
</evidence>
<dbReference type="EMBL" id="LIBJ01000131">
    <property type="protein sequence ID" value="KRO47786.1"/>
    <property type="molecule type" value="Genomic_DNA"/>
</dbReference>
<keyword evidence="1" id="KW-0540">Nuclease</keyword>
<evidence type="ECO:0000256" key="1">
    <source>
        <dbReference type="ARBA" id="ARBA00022722"/>
    </source>
</evidence>
<dbReference type="GO" id="GO:0016787">
    <property type="term" value="F:hydrolase activity"/>
    <property type="evidence" value="ECO:0007669"/>
    <property type="project" value="UniProtKB-KW"/>
</dbReference>
<evidence type="ECO:0000313" key="7">
    <source>
        <dbReference type="Proteomes" id="UP000051017"/>
    </source>
</evidence>
<dbReference type="InterPro" id="IPR002716">
    <property type="entry name" value="PIN_dom"/>
</dbReference>
<keyword evidence="3" id="KW-0378">Hydrolase</keyword>
<gene>
    <name evidence="6" type="ORF">ABR75_00915</name>
</gene>
<comment type="caution">
    <text evidence="6">The sequence shown here is derived from an EMBL/GenBank/DDBJ whole genome shotgun (WGS) entry which is preliminary data.</text>
</comment>
<dbReference type="SUPFAM" id="SSF88723">
    <property type="entry name" value="PIN domain-like"/>
    <property type="match status" value="1"/>
</dbReference>